<keyword evidence="2 6" id="KW-1133">Transmembrane helix</keyword>
<keyword evidence="10" id="KW-1185">Reference proteome</keyword>
<keyword evidence="1 6" id="KW-0812">Transmembrane</keyword>
<dbReference type="CDD" id="cd06225">
    <property type="entry name" value="HAMP"/>
    <property type="match status" value="1"/>
</dbReference>
<evidence type="ECO:0000259" key="8">
    <source>
        <dbReference type="PROSITE" id="PS50885"/>
    </source>
</evidence>
<dbReference type="SMART" id="SM00283">
    <property type="entry name" value="MA"/>
    <property type="match status" value="1"/>
</dbReference>
<evidence type="ECO:0000256" key="6">
    <source>
        <dbReference type="SAM" id="Phobius"/>
    </source>
</evidence>
<keyword evidence="6" id="KW-0472">Membrane</keyword>
<dbReference type="SUPFAM" id="SSF58104">
    <property type="entry name" value="Methyl-accepting chemotaxis protein (MCP) signaling domain"/>
    <property type="match status" value="1"/>
</dbReference>
<dbReference type="Proteomes" id="UP001596122">
    <property type="component" value="Unassembled WGS sequence"/>
</dbReference>
<feature type="domain" description="Methyl-accepting transducer" evidence="7">
    <location>
        <begin position="277"/>
        <end position="506"/>
    </location>
</feature>
<accession>A0ABW0GUC3</accession>
<dbReference type="PROSITE" id="PS50111">
    <property type="entry name" value="CHEMOTAXIS_TRANSDUC_2"/>
    <property type="match status" value="1"/>
</dbReference>
<evidence type="ECO:0000313" key="9">
    <source>
        <dbReference type="EMBL" id="MFC5382421.1"/>
    </source>
</evidence>
<dbReference type="InterPro" id="IPR004090">
    <property type="entry name" value="Chemotax_Me-accpt_rcpt"/>
</dbReference>
<evidence type="ECO:0000256" key="4">
    <source>
        <dbReference type="ARBA" id="ARBA00029447"/>
    </source>
</evidence>
<dbReference type="InterPro" id="IPR004089">
    <property type="entry name" value="MCPsignal_dom"/>
</dbReference>
<proteinExistence type="inferred from homology"/>
<dbReference type="Gene3D" id="1.10.287.950">
    <property type="entry name" value="Methyl-accepting chemotaxis protein"/>
    <property type="match status" value="1"/>
</dbReference>
<evidence type="ECO:0000256" key="3">
    <source>
        <dbReference type="ARBA" id="ARBA00023224"/>
    </source>
</evidence>
<evidence type="ECO:0000256" key="1">
    <source>
        <dbReference type="ARBA" id="ARBA00022692"/>
    </source>
</evidence>
<dbReference type="InterPro" id="IPR003660">
    <property type="entry name" value="HAMP_dom"/>
</dbReference>
<evidence type="ECO:0000256" key="5">
    <source>
        <dbReference type="PROSITE-ProRule" id="PRU00284"/>
    </source>
</evidence>
<protein>
    <submittedName>
        <fullName evidence="9">Methyl-accepting chemotaxis protein</fullName>
    </submittedName>
</protein>
<dbReference type="Pfam" id="PF00015">
    <property type="entry name" value="MCPsignal"/>
    <property type="match status" value="1"/>
</dbReference>
<sequence>MSSPARRRARFADLATSGKIALLVGAAAAALATTTAVGVIGVRSSADTAAELLTAGAATRASLETDMMHDAVRGDVLRALRAGERGSEAERAAAAADLVEHSELMRARLDDVASAGLGPGVEDAVESVRPSVDGYLASAQQVVERAGANPRVAANDYTGFSRAFEALEAELPAVADSVSAVADEAEAHVARERSRSLVVLLGTGLAALVVLVLLARAVTRAVTRPLARVAAVAEALGAGDLTVVAGVTSRDEVGRTAEALDRATASLRALLTRLAGTATSLRSAAETMTRSADEIAAAAEQSAGRAGVVAAAAEQVSSTVQGVAGGSEEMAASVQEVARAAAEVVEQAVSAVAVAGRTADAVRELGTSSEEVGTVVRLISAVAEQTNLLALNATIEAARAGEHGKGFAVVATEVKELAQETARATEDITRKVHAIQSDTAVAVEGVTSLAGTVGTVRDLQGDITASVQQQEATTAEIARGVAEVAAGAGEIAAGVAGVAEAAAATSEVAGTTRVAATDLARLADELGEQVGRFRC</sequence>
<dbReference type="RefSeq" id="WP_340271665.1">
    <property type="nucleotide sequence ID" value="NZ_JBBEOG010000013.1"/>
</dbReference>
<dbReference type="PANTHER" id="PTHR32089">
    <property type="entry name" value="METHYL-ACCEPTING CHEMOTAXIS PROTEIN MCPB"/>
    <property type="match status" value="1"/>
</dbReference>
<dbReference type="PANTHER" id="PTHR32089:SF112">
    <property type="entry name" value="LYSOZYME-LIKE PROTEIN-RELATED"/>
    <property type="match status" value="1"/>
</dbReference>
<comment type="similarity">
    <text evidence="4">Belongs to the methyl-accepting chemotaxis (MCP) protein family.</text>
</comment>
<name>A0ABW0GUC3_9MICO</name>
<dbReference type="Pfam" id="PF00672">
    <property type="entry name" value="HAMP"/>
    <property type="match status" value="1"/>
</dbReference>
<evidence type="ECO:0000256" key="2">
    <source>
        <dbReference type="ARBA" id="ARBA00022989"/>
    </source>
</evidence>
<dbReference type="PROSITE" id="PS50885">
    <property type="entry name" value="HAMP"/>
    <property type="match status" value="1"/>
</dbReference>
<dbReference type="PRINTS" id="PR00260">
    <property type="entry name" value="CHEMTRNSDUCR"/>
</dbReference>
<feature type="transmembrane region" description="Helical" evidence="6">
    <location>
        <begin position="197"/>
        <end position="218"/>
    </location>
</feature>
<organism evidence="9 10">
    <name type="scientific">Aquipuribacter nitratireducens</name>
    <dbReference type="NCBI Taxonomy" id="650104"/>
    <lineage>
        <taxon>Bacteria</taxon>
        <taxon>Bacillati</taxon>
        <taxon>Actinomycetota</taxon>
        <taxon>Actinomycetes</taxon>
        <taxon>Micrococcales</taxon>
        <taxon>Intrasporangiaceae</taxon>
        <taxon>Aquipuribacter</taxon>
    </lineage>
</organism>
<evidence type="ECO:0000313" key="10">
    <source>
        <dbReference type="Proteomes" id="UP001596122"/>
    </source>
</evidence>
<keyword evidence="3 5" id="KW-0807">Transducer</keyword>
<reference evidence="10" key="1">
    <citation type="journal article" date="2019" name="Int. J. Syst. Evol. Microbiol.">
        <title>The Global Catalogue of Microorganisms (GCM) 10K type strain sequencing project: providing services to taxonomists for standard genome sequencing and annotation.</title>
        <authorList>
            <consortium name="The Broad Institute Genomics Platform"/>
            <consortium name="The Broad Institute Genome Sequencing Center for Infectious Disease"/>
            <person name="Wu L."/>
            <person name="Ma J."/>
        </authorList>
    </citation>
    <scope>NUCLEOTIDE SEQUENCE [LARGE SCALE GENOMIC DNA]</scope>
    <source>
        <strain evidence="10">CCUG 43114</strain>
    </source>
</reference>
<feature type="domain" description="HAMP" evidence="8">
    <location>
        <begin position="220"/>
        <end position="272"/>
    </location>
</feature>
<comment type="caution">
    <text evidence="9">The sequence shown here is derived from an EMBL/GenBank/DDBJ whole genome shotgun (WGS) entry which is preliminary data.</text>
</comment>
<dbReference type="SMART" id="SM00304">
    <property type="entry name" value="HAMP"/>
    <property type="match status" value="1"/>
</dbReference>
<dbReference type="EMBL" id="JBHSLD010000026">
    <property type="protein sequence ID" value="MFC5382421.1"/>
    <property type="molecule type" value="Genomic_DNA"/>
</dbReference>
<evidence type="ECO:0000259" key="7">
    <source>
        <dbReference type="PROSITE" id="PS50111"/>
    </source>
</evidence>
<gene>
    <name evidence="9" type="ORF">ACFPJ6_16770</name>
</gene>